<organism evidence="4 5">
    <name type="scientific">Streptomyces viridochromogenes Tue57</name>
    <dbReference type="NCBI Taxonomy" id="1160705"/>
    <lineage>
        <taxon>Bacteria</taxon>
        <taxon>Bacillati</taxon>
        <taxon>Actinomycetota</taxon>
        <taxon>Actinomycetes</taxon>
        <taxon>Kitasatosporales</taxon>
        <taxon>Streptomycetaceae</taxon>
        <taxon>Streptomyces</taxon>
    </lineage>
</organism>
<feature type="domain" description="XdhC Rossmann" evidence="3">
    <location>
        <begin position="205"/>
        <end position="347"/>
    </location>
</feature>
<dbReference type="InterPro" id="IPR052698">
    <property type="entry name" value="MoCofactor_Util/Proc"/>
</dbReference>
<evidence type="ECO:0000313" key="4">
    <source>
        <dbReference type="EMBL" id="ELS54937.1"/>
    </source>
</evidence>
<dbReference type="EMBL" id="AMLP01000124">
    <property type="protein sequence ID" value="ELS54937.1"/>
    <property type="molecule type" value="Genomic_DNA"/>
</dbReference>
<sequence length="384" mass="40585">MLNIADALHRWCREGRPFALATVVQVSGSAPLPPGTSLAVRADGEVAGSISGGCVEGAVYELCQQVLESGEPPTRASFGYSDDDAFAVGLTCGGELEVLVQRIDPADQPHLTTALEQVSAGEPISVAQVVDGPQRLLGRTLSVFGGGSAYDGTLGSQRTDRTVATQVRALLRAGRTARVAVGGDADTCPEKLTLLVHTQAPPPRMLIFGAIDFAAALSQAGRFLGYRVTVCDARPVFATAERFPHAHEVVVDWPHRYLERTEVDARTAICVLTHDAKFDIPLLRKALKVPVGYIGAMGSRRTCEDRLERLRKTGVSEEHLARLHSPIGLDLGAHTPEETAISITAEIIAHTNNGTGLPLSRVPGPIHGSAPVSRTSSPAALVPA</sequence>
<dbReference type="PATRIC" id="fig|1160705.3.peg.4076"/>
<dbReference type="Pfam" id="PF13478">
    <property type="entry name" value="XdhC_C"/>
    <property type="match status" value="1"/>
</dbReference>
<accession>L8PHR5</accession>
<feature type="region of interest" description="Disordered" evidence="1">
    <location>
        <begin position="359"/>
        <end position="384"/>
    </location>
</feature>
<name>L8PHR5_STRVR</name>
<evidence type="ECO:0000256" key="1">
    <source>
        <dbReference type="SAM" id="MobiDB-lite"/>
    </source>
</evidence>
<reference evidence="4 5" key="1">
    <citation type="journal article" date="2013" name="Genome Announc.">
        <title>Draft Genome Sequence of Streptomyces viridochromogenes Strain Tu57, Producer of Avilamycin.</title>
        <authorList>
            <person name="Gruning B.A."/>
            <person name="Erxleben A."/>
            <person name="Hahnlein A."/>
            <person name="Gunther S."/>
        </authorList>
    </citation>
    <scope>NUCLEOTIDE SEQUENCE [LARGE SCALE GENOMIC DNA]</scope>
    <source>
        <strain evidence="4 5">Tue57</strain>
    </source>
</reference>
<proteinExistence type="predicted"/>
<dbReference type="Gene3D" id="3.40.50.720">
    <property type="entry name" value="NAD(P)-binding Rossmann-like Domain"/>
    <property type="match status" value="1"/>
</dbReference>
<protein>
    <recommendedName>
        <fullName evidence="6">Xanthine dehydrogenase</fullName>
    </recommendedName>
</protein>
<evidence type="ECO:0000259" key="2">
    <source>
        <dbReference type="Pfam" id="PF02625"/>
    </source>
</evidence>
<feature type="domain" description="XdhC- CoxI" evidence="2">
    <location>
        <begin position="11"/>
        <end position="73"/>
    </location>
</feature>
<dbReference type="RefSeq" id="WP_003999455.1">
    <property type="nucleotide sequence ID" value="NZ_AMLP01000124.1"/>
</dbReference>
<gene>
    <name evidence="4" type="ORF">STVIR_4118</name>
</gene>
<dbReference type="InterPro" id="IPR003777">
    <property type="entry name" value="XdhC_CoxI"/>
</dbReference>
<dbReference type="PANTHER" id="PTHR30388:SF4">
    <property type="entry name" value="MOLYBDENUM COFACTOR INSERTION CHAPERONE PAOD"/>
    <property type="match status" value="1"/>
</dbReference>
<evidence type="ECO:0000259" key="3">
    <source>
        <dbReference type="Pfam" id="PF13478"/>
    </source>
</evidence>
<dbReference type="AlphaFoldDB" id="L8PHR5"/>
<evidence type="ECO:0008006" key="6">
    <source>
        <dbReference type="Google" id="ProtNLM"/>
    </source>
</evidence>
<dbReference type="InterPro" id="IPR027051">
    <property type="entry name" value="XdhC_Rossmann_dom"/>
</dbReference>
<dbReference type="PANTHER" id="PTHR30388">
    <property type="entry name" value="ALDEHYDE OXIDOREDUCTASE MOLYBDENUM COFACTOR ASSEMBLY PROTEIN"/>
    <property type="match status" value="1"/>
</dbReference>
<comment type="caution">
    <text evidence="4">The sequence shown here is derived from an EMBL/GenBank/DDBJ whole genome shotgun (WGS) entry which is preliminary data.</text>
</comment>
<dbReference type="Proteomes" id="UP000011205">
    <property type="component" value="Unassembled WGS sequence"/>
</dbReference>
<dbReference type="Pfam" id="PF02625">
    <property type="entry name" value="XdhC_CoxI"/>
    <property type="match status" value="1"/>
</dbReference>
<evidence type="ECO:0000313" key="5">
    <source>
        <dbReference type="Proteomes" id="UP000011205"/>
    </source>
</evidence>